<name>X6NBF5_RETFI</name>
<sequence length="183" mass="20794">MSMSASNSEATLSSPSLTFAPLIGAWLGTNVYSHNIIVKHFSLSGYRIWLQNACLIGIVGHVYDMLCLLKGKNNQKIDNFMLFYGWTPRTAATDSGQIVIHLLYKIPSFVCMCHMTYKMLKLQQDGQDKFSHYEKLGLLAWSLGIVALSKTDTNHPVLSTSWIINHTILHFFRHFALFYVFDL</sequence>
<comment type="caution">
    <text evidence="1">The sequence shown here is derived from an EMBL/GenBank/DDBJ whole genome shotgun (WGS) entry which is preliminary data.</text>
</comment>
<dbReference type="Proteomes" id="UP000023152">
    <property type="component" value="Unassembled WGS sequence"/>
</dbReference>
<reference evidence="1 2" key="1">
    <citation type="journal article" date="2013" name="Curr. Biol.">
        <title>The Genome of the Foraminiferan Reticulomyxa filosa.</title>
        <authorList>
            <person name="Glockner G."/>
            <person name="Hulsmann N."/>
            <person name="Schleicher M."/>
            <person name="Noegel A.A."/>
            <person name="Eichinger L."/>
            <person name="Gallinger C."/>
            <person name="Pawlowski J."/>
            <person name="Sierra R."/>
            <person name="Euteneuer U."/>
            <person name="Pillet L."/>
            <person name="Moustafa A."/>
            <person name="Platzer M."/>
            <person name="Groth M."/>
            <person name="Szafranski K."/>
            <person name="Schliwa M."/>
        </authorList>
    </citation>
    <scope>NUCLEOTIDE SEQUENCE [LARGE SCALE GENOMIC DNA]</scope>
</reference>
<evidence type="ECO:0000313" key="2">
    <source>
        <dbReference type="Proteomes" id="UP000023152"/>
    </source>
</evidence>
<feature type="non-terminal residue" evidence="1">
    <location>
        <position position="183"/>
    </location>
</feature>
<evidence type="ECO:0000313" key="1">
    <source>
        <dbReference type="EMBL" id="ETO23228.1"/>
    </source>
</evidence>
<dbReference type="EMBL" id="ASPP01010095">
    <property type="protein sequence ID" value="ETO23228.1"/>
    <property type="molecule type" value="Genomic_DNA"/>
</dbReference>
<protein>
    <submittedName>
        <fullName evidence="1">Uncharacterized protein</fullName>
    </submittedName>
</protein>
<organism evidence="1 2">
    <name type="scientific">Reticulomyxa filosa</name>
    <dbReference type="NCBI Taxonomy" id="46433"/>
    <lineage>
        <taxon>Eukaryota</taxon>
        <taxon>Sar</taxon>
        <taxon>Rhizaria</taxon>
        <taxon>Retaria</taxon>
        <taxon>Foraminifera</taxon>
        <taxon>Monothalamids</taxon>
        <taxon>Reticulomyxidae</taxon>
        <taxon>Reticulomyxa</taxon>
    </lineage>
</organism>
<proteinExistence type="predicted"/>
<gene>
    <name evidence="1" type="ORF">RFI_13954</name>
</gene>
<dbReference type="AlphaFoldDB" id="X6NBF5"/>
<accession>X6NBF5</accession>
<keyword evidence="2" id="KW-1185">Reference proteome</keyword>